<organism evidence="2 3">
    <name type="scientific">Spirosoma profusum</name>
    <dbReference type="NCBI Taxonomy" id="2771354"/>
    <lineage>
        <taxon>Bacteria</taxon>
        <taxon>Pseudomonadati</taxon>
        <taxon>Bacteroidota</taxon>
        <taxon>Cytophagia</taxon>
        <taxon>Cytophagales</taxon>
        <taxon>Cytophagaceae</taxon>
        <taxon>Spirosoma</taxon>
    </lineage>
</organism>
<sequence length="119" mass="13484">MSAAPNENRPWSRIKLIRAGLLTLLTILAILTAFFLYQRQPQYEVRVIQMPEGWGYDILNRGTLIIHQPTVPGQSGKDGFASEEQARRVGERVVEKIQQTQAMPTLTNDELRQLGVQIP</sequence>
<keyword evidence="1" id="KW-0472">Membrane</keyword>
<dbReference type="InterPro" id="IPR032593">
    <property type="entry name" value="DUF4907"/>
</dbReference>
<keyword evidence="1" id="KW-0812">Transmembrane</keyword>
<comment type="caution">
    <text evidence="2">The sequence shown here is derived from an EMBL/GenBank/DDBJ whole genome shotgun (WGS) entry which is preliminary data.</text>
</comment>
<keyword evidence="3" id="KW-1185">Reference proteome</keyword>
<dbReference type="Proteomes" id="UP000598820">
    <property type="component" value="Unassembled WGS sequence"/>
</dbReference>
<name>A0A926Y2G0_9BACT</name>
<dbReference type="EMBL" id="JACWZY010000019">
    <property type="protein sequence ID" value="MBD2703037.1"/>
    <property type="molecule type" value="Genomic_DNA"/>
</dbReference>
<dbReference type="AlphaFoldDB" id="A0A926Y2G0"/>
<proteinExistence type="predicted"/>
<evidence type="ECO:0000313" key="3">
    <source>
        <dbReference type="Proteomes" id="UP000598820"/>
    </source>
</evidence>
<feature type="transmembrane region" description="Helical" evidence="1">
    <location>
        <begin position="16"/>
        <end position="37"/>
    </location>
</feature>
<evidence type="ECO:0000256" key="1">
    <source>
        <dbReference type="SAM" id="Phobius"/>
    </source>
</evidence>
<dbReference type="RefSeq" id="WP_190888886.1">
    <property type="nucleotide sequence ID" value="NZ_JACWZY010000019.1"/>
</dbReference>
<reference evidence="2" key="1">
    <citation type="submission" date="2020-09" db="EMBL/GenBank/DDBJ databases">
        <authorList>
            <person name="Kim M.K."/>
        </authorList>
    </citation>
    <scope>NUCLEOTIDE SEQUENCE</scope>
    <source>
        <strain evidence="2">BT702</strain>
    </source>
</reference>
<dbReference type="Pfam" id="PF16250">
    <property type="entry name" value="DUF4907"/>
    <property type="match status" value="1"/>
</dbReference>
<accession>A0A926Y2G0</accession>
<protein>
    <submittedName>
        <fullName evidence="2">DUF4907 domain-containing protein</fullName>
    </submittedName>
</protein>
<evidence type="ECO:0000313" key="2">
    <source>
        <dbReference type="EMBL" id="MBD2703037.1"/>
    </source>
</evidence>
<gene>
    <name evidence="2" type="ORF">IC229_20490</name>
</gene>
<keyword evidence="1" id="KW-1133">Transmembrane helix</keyword>